<dbReference type="PANTHER" id="PTHR14969">
    <property type="entry name" value="SPHINGOSINE-1-PHOSPHATE PHOSPHOHYDROLASE"/>
    <property type="match status" value="1"/>
</dbReference>
<evidence type="ECO:0000313" key="9">
    <source>
        <dbReference type="EMBL" id="GAO43720.1"/>
    </source>
</evidence>
<keyword evidence="6" id="KW-0472">Membrane</keyword>
<dbReference type="Proteomes" id="UP000033121">
    <property type="component" value="Unassembled WGS sequence"/>
</dbReference>
<name>A0A0E9N2Z2_9BACT</name>
<feature type="chain" id="PRO_5002430161" description="Phosphatidic acid phosphatase type 2/haloperoxidase domain-containing protein" evidence="7">
    <location>
        <begin position="23"/>
        <end position="210"/>
    </location>
</feature>
<evidence type="ECO:0000256" key="6">
    <source>
        <dbReference type="ARBA" id="ARBA00023136"/>
    </source>
</evidence>
<dbReference type="InterPro" id="IPR000326">
    <property type="entry name" value="PAP2/HPO"/>
</dbReference>
<dbReference type="CDD" id="cd03394">
    <property type="entry name" value="PAP2_like_5"/>
    <property type="match status" value="1"/>
</dbReference>
<dbReference type="STRING" id="1220578.FPE01S_02_08260"/>
<organism evidence="9 10">
    <name type="scientific">Flavihumibacter petaseus NBRC 106054</name>
    <dbReference type="NCBI Taxonomy" id="1220578"/>
    <lineage>
        <taxon>Bacteria</taxon>
        <taxon>Pseudomonadati</taxon>
        <taxon>Bacteroidota</taxon>
        <taxon>Chitinophagia</taxon>
        <taxon>Chitinophagales</taxon>
        <taxon>Chitinophagaceae</taxon>
        <taxon>Flavihumibacter</taxon>
    </lineage>
</organism>
<evidence type="ECO:0000256" key="3">
    <source>
        <dbReference type="ARBA" id="ARBA00022692"/>
    </source>
</evidence>
<dbReference type="InterPro" id="IPR036938">
    <property type="entry name" value="PAP2/HPO_sf"/>
</dbReference>
<protein>
    <recommendedName>
        <fullName evidence="8">Phosphatidic acid phosphatase type 2/haloperoxidase domain-containing protein</fullName>
    </recommendedName>
</protein>
<keyword evidence="7" id="KW-0732">Signal</keyword>
<keyword evidence="10" id="KW-1185">Reference proteome</keyword>
<comment type="subcellular location">
    <subcellularLocation>
        <location evidence="1">Cell membrane</location>
        <topology evidence="1">Multi-pass membrane protein</topology>
    </subcellularLocation>
</comment>
<dbReference type="Pfam" id="PF01569">
    <property type="entry name" value="PAP2"/>
    <property type="match status" value="1"/>
</dbReference>
<dbReference type="AlphaFoldDB" id="A0A0E9N2Z2"/>
<dbReference type="SMART" id="SM00014">
    <property type="entry name" value="acidPPc"/>
    <property type="match status" value="1"/>
</dbReference>
<feature type="domain" description="Phosphatidic acid phosphatase type 2/haloperoxidase" evidence="8">
    <location>
        <begin position="81"/>
        <end position="191"/>
    </location>
</feature>
<dbReference type="PANTHER" id="PTHR14969:SF62">
    <property type="entry name" value="DECAPRENYLPHOSPHORYL-5-PHOSPHORIBOSE PHOSPHATASE RV3807C-RELATED"/>
    <property type="match status" value="1"/>
</dbReference>
<reference evidence="9 10" key="1">
    <citation type="submission" date="2015-04" db="EMBL/GenBank/DDBJ databases">
        <title>Whole genome shotgun sequence of Flavihumibacter petaseus NBRC 106054.</title>
        <authorList>
            <person name="Miyazawa S."/>
            <person name="Hosoyama A."/>
            <person name="Hashimoto M."/>
            <person name="Noguchi M."/>
            <person name="Tsuchikane K."/>
            <person name="Ohji S."/>
            <person name="Yamazoe A."/>
            <person name="Ichikawa N."/>
            <person name="Kimura A."/>
            <person name="Fujita N."/>
        </authorList>
    </citation>
    <scope>NUCLEOTIDE SEQUENCE [LARGE SCALE GENOMIC DNA]</scope>
    <source>
        <strain evidence="9 10">NBRC 106054</strain>
    </source>
</reference>
<evidence type="ECO:0000256" key="2">
    <source>
        <dbReference type="ARBA" id="ARBA00022475"/>
    </source>
</evidence>
<sequence length="210" mass="22897">MKLPRILLAFLALSFSSMRVTAQAPAIDKTTLMEFMEDRTHGHMEFYQGISNSTGAISFAVPVSLFVAAQVRHDPAMTRKALYIGESIAVSSLFTTVLKHTVNRTRPSKDYPGLIIPESSGGSPSFPSGHTSQAFSTATALFIAYPKWYVGVPAFGWASLVGYSRMYLGVHYPSDVAAGALLGAGSAWLTLKANQWINHQHFKKRSLVLN</sequence>
<evidence type="ECO:0000259" key="8">
    <source>
        <dbReference type="SMART" id="SM00014"/>
    </source>
</evidence>
<dbReference type="RefSeq" id="WP_046369554.1">
    <property type="nucleotide sequence ID" value="NZ_BBWV01000002.1"/>
</dbReference>
<evidence type="ECO:0000256" key="7">
    <source>
        <dbReference type="SAM" id="SignalP"/>
    </source>
</evidence>
<evidence type="ECO:0000256" key="1">
    <source>
        <dbReference type="ARBA" id="ARBA00004651"/>
    </source>
</evidence>
<dbReference type="EMBL" id="BBWV01000002">
    <property type="protein sequence ID" value="GAO43720.1"/>
    <property type="molecule type" value="Genomic_DNA"/>
</dbReference>
<keyword evidence="2" id="KW-1003">Cell membrane</keyword>
<dbReference type="GO" id="GO:0016787">
    <property type="term" value="F:hydrolase activity"/>
    <property type="evidence" value="ECO:0007669"/>
    <property type="project" value="UniProtKB-KW"/>
</dbReference>
<dbReference type="SUPFAM" id="SSF48317">
    <property type="entry name" value="Acid phosphatase/Vanadium-dependent haloperoxidase"/>
    <property type="match status" value="1"/>
</dbReference>
<keyword evidence="3" id="KW-0812">Transmembrane</keyword>
<dbReference type="Gene3D" id="1.20.144.10">
    <property type="entry name" value="Phosphatidic acid phosphatase type 2/haloperoxidase"/>
    <property type="match status" value="1"/>
</dbReference>
<dbReference type="GO" id="GO:0005886">
    <property type="term" value="C:plasma membrane"/>
    <property type="evidence" value="ECO:0007669"/>
    <property type="project" value="UniProtKB-SubCell"/>
</dbReference>
<keyword evidence="4" id="KW-0378">Hydrolase</keyword>
<accession>A0A0E9N2Z2</accession>
<keyword evidence="5" id="KW-1133">Transmembrane helix</keyword>
<evidence type="ECO:0000313" key="10">
    <source>
        <dbReference type="Proteomes" id="UP000033121"/>
    </source>
</evidence>
<evidence type="ECO:0000256" key="4">
    <source>
        <dbReference type="ARBA" id="ARBA00022801"/>
    </source>
</evidence>
<gene>
    <name evidence="9" type="ORF">FPE01S_02_08260</name>
</gene>
<proteinExistence type="predicted"/>
<evidence type="ECO:0000256" key="5">
    <source>
        <dbReference type="ARBA" id="ARBA00022989"/>
    </source>
</evidence>
<comment type="caution">
    <text evidence="9">The sequence shown here is derived from an EMBL/GenBank/DDBJ whole genome shotgun (WGS) entry which is preliminary data.</text>
</comment>
<feature type="signal peptide" evidence="7">
    <location>
        <begin position="1"/>
        <end position="22"/>
    </location>
</feature>